<feature type="compositionally biased region" description="Acidic residues" evidence="1">
    <location>
        <begin position="1075"/>
        <end position="1096"/>
    </location>
</feature>
<dbReference type="AlphaFoldDB" id="A0AAD7I8L9"/>
<sequence length="1118" mass="126813">MSRAGKKRKVADTGKVHTHIHSFSLDDVLGDSPMEIDRDPITTLVNRTSADNRRIYHHELVIAPPSPVKGARLDPTLGPSSSSAANTINDDTFTMPGLYEIDIEDEDALPAPQGPKLPKVVKPSDPVLHRFRGLRDMYCRNLLRRAGCGNACIGDVTDLCRVCKRPDARCSFRCKNCFGDEMLCADCMVDRHQENPLHRIEIWNGAFFETTSLKSLGLRVQLGHPPRHRCPEPHPLHADFVVLHTNGIHEVAVAACDCENRWLAGPPEEQMLRAGWFPATDDKPRTCATLEVLDLFMISTHQAKTTIYDFYSMLEKLTNNAGIKPSSRYHAFLRMCREYAHLLSLIRAGCAHKPEGGVEATGPGELCVLCPVCPHPGVNLPNDWDKVSEADKFLYILFLALDACFRLKRRLVSSELKDPSLGAGWSYIVETQSYRKYLLTVTDQKEMSTCSGLAALDYANTKFSRGYSATGVGMGVCARHEFVQANGVGDLQKGERYANIDWIFACILKHKDPRLRKIISYDIVCQWWVNLKSRLKALPPLVRLVLAMRLLRFVIPKMHIHSHTMACQLEFSLNLVPGIERPWAHIGGIATSTREMGPGSREDTLNSHWSFWNWQKLLGLGERLRTRLDRARSEYATQLEGFTQFSAQQADRVPAWKKMVEDFEADPNKKNPYENTTPCISEAEVLLSLEKDEAQRVENGMPTISTVSPSSFIAAGLDLEDQQRRVRVQIELKKAETTAQQIDVVALRRKLNGTLKRFRQLQATYTPASIVALAARENVPENEQVEEVPLFLPSALSAAQRQQEPLRGLAVYEDQLRDAQCSTALVRLRNQLHMKSRLLTYKQIQSRHQGANTRSRTIVARNESKIRLHSEKYQMAWDAKCRLAGGEASRVGWHFLAKEDIRCMEDPEELRRKEEKRRVQEQRRGRREAELRREGELPPLTAEEIARARGGENVREVSWIWKETGTTGTDGDIEEALRIEWAKAYARTQRWHEEVRLLEEEARRFPVSMEYRAQQWEGRAGGVRVGEVPEAEADGAIAYAMKQAAMYRDLAVRFGISMTEERRGKGRRRRVVHYDDDDEGEGRVEEDEVGQDDDEDELMDLRGDVVDEEFFLGGGDDD</sequence>
<evidence type="ECO:0000313" key="4">
    <source>
        <dbReference type="Proteomes" id="UP001215598"/>
    </source>
</evidence>
<dbReference type="EMBL" id="JARKIB010000120">
    <property type="protein sequence ID" value="KAJ7736633.1"/>
    <property type="molecule type" value="Genomic_DNA"/>
</dbReference>
<dbReference type="Pfam" id="PF18758">
    <property type="entry name" value="KDZ"/>
    <property type="match status" value="1"/>
</dbReference>
<dbReference type="CDD" id="cd19757">
    <property type="entry name" value="Bbox1"/>
    <property type="match status" value="1"/>
</dbReference>
<name>A0AAD7I8L9_9AGAR</name>
<dbReference type="InterPro" id="IPR041457">
    <property type="entry name" value="CxC2_KDZ-assoc"/>
</dbReference>
<dbReference type="Proteomes" id="UP001215598">
    <property type="component" value="Unassembled WGS sequence"/>
</dbReference>
<keyword evidence="4" id="KW-1185">Reference proteome</keyword>
<accession>A0AAD7I8L9</accession>
<dbReference type="PANTHER" id="PTHR33104">
    <property type="entry name" value="SI:DKEY-29D5.2"/>
    <property type="match status" value="1"/>
</dbReference>
<evidence type="ECO:0000256" key="1">
    <source>
        <dbReference type="SAM" id="MobiDB-lite"/>
    </source>
</evidence>
<dbReference type="InterPro" id="IPR040521">
    <property type="entry name" value="KDZ"/>
</dbReference>
<proteinExistence type="predicted"/>
<organism evidence="3 4">
    <name type="scientific">Mycena metata</name>
    <dbReference type="NCBI Taxonomy" id="1033252"/>
    <lineage>
        <taxon>Eukaryota</taxon>
        <taxon>Fungi</taxon>
        <taxon>Dikarya</taxon>
        <taxon>Basidiomycota</taxon>
        <taxon>Agaricomycotina</taxon>
        <taxon>Agaricomycetes</taxon>
        <taxon>Agaricomycetidae</taxon>
        <taxon>Agaricales</taxon>
        <taxon>Marasmiineae</taxon>
        <taxon>Mycenaceae</taxon>
        <taxon>Mycena</taxon>
    </lineage>
</organism>
<gene>
    <name evidence="3" type="ORF">B0H16DRAFT_1466534</name>
</gene>
<reference evidence="3" key="1">
    <citation type="submission" date="2023-03" db="EMBL/GenBank/DDBJ databases">
        <title>Massive genome expansion in bonnet fungi (Mycena s.s.) driven by repeated elements and novel gene families across ecological guilds.</title>
        <authorList>
            <consortium name="Lawrence Berkeley National Laboratory"/>
            <person name="Harder C.B."/>
            <person name="Miyauchi S."/>
            <person name="Viragh M."/>
            <person name="Kuo A."/>
            <person name="Thoen E."/>
            <person name="Andreopoulos B."/>
            <person name="Lu D."/>
            <person name="Skrede I."/>
            <person name="Drula E."/>
            <person name="Henrissat B."/>
            <person name="Morin E."/>
            <person name="Kohler A."/>
            <person name="Barry K."/>
            <person name="LaButti K."/>
            <person name="Morin E."/>
            <person name="Salamov A."/>
            <person name="Lipzen A."/>
            <person name="Mereny Z."/>
            <person name="Hegedus B."/>
            <person name="Baldrian P."/>
            <person name="Stursova M."/>
            <person name="Weitz H."/>
            <person name="Taylor A."/>
            <person name="Grigoriev I.V."/>
            <person name="Nagy L.G."/>
            <person name="Martin F."/>
            <person name="Kauserud H."/>
        </authorList>
    </citation>
    <scope>NUCLEOTIDE SEQUENCE</scope>
    <source>
        <strain evidence="3">CBHHK182m</strain>
    </source>
</reference>
<dbReference type="PANTHER" id="PTHR33104:SF2">
    <property type="entry name" value="CXC3 LIKE CYSTEINE CLUSTER DOMAIN-CONTAINING PROTEIN"/>
    <property type="match status" value="1"/>
</dbReference>
<feature type="region of interest" description="Disordered" evidence="1">
    <location>
        <begin position="908"/>
        <end position="935"/>
    </location>
</feature>
<feature type="region of interest" description="Disordered" evidence="1">
    <location>
        <begin position="1067"/>
        <end position="1096"/>
    </location>
</feature>
<feature type="domain" description="CxC2-like cysteine cluster KDZ transposase-associated" evidence="2">
    <location>
        <begin position="213"/>
        <end position="322"/>
    </location>
</feature>
<protein>
    <recommendedName>
        <fullName evidence="2">CxC2-like cysteine cluster KDZ transposase-associated domain-containing protein</fullName>
    </recommendedName>
</protein>
<evidence type="ECO:0000313" key="3">
    <source>
        <dbReference type="EMBL" id="KAJ7736633.1"/>
    </source>
</evidence>
<evidence type="ECO:0000259" key="2">
    <source>
        <dbReference type="Pfam" id="PF18803"/>
    </source>
</evidence>
<comment type="caution">
    <text evidence="3">The sequence shown here is derived from an EMBL/GenBank/DDBJ whole genome shotgun (WGS) entry which is preliminary data.</text>
</comment>
<dbReference type="Pfam" id="PF18803">
    <property type="entry name" value="CxC2"/>
    <property type="match status" value="1"/>
</dbReference>